<reference evidence="2" key="2">
    <citation type="journal article" date="2021" name="PeerJ">
        <title>Extensive microbial diversity within the chicken gut microbiome revealed by metagenomics and culture.</title>
        <authorList>
            <person name="Gilroy R."/>
            <person name="Ravi A."/>
            <person name="Getino M."/>
            <person name="Pursley I."/>
            <person name="Horton D.L."/>
            <person name="Alikhan N.F."/>
            <person name="Baker D."/>
            <person name="Gharbi K."/>
            <person name="Hall N."/>
            <person name="Watson M."/>
            <person name="Adriaenssens E.M."/>
            <person name="Foster-Nyarko E."/>
            <person name="Jarju S."/>
            <person name="Secka A."/>
            <person name="Antonio M."/>
            <person name="Oren A."/>
            <person name="Chaudhuri R.R."/>
            <person name="La Ragione R."/>
            <person name="Hildebrand F."/>
            <person name="Pallen M.J."/>
        </authorList>
    </citation>
    <scope>NUCLEOTIDE SEQUENCE</scope>
    <source>
        <strain evidence="2">CHK195-15760</strain>
    </source>
</reference>
<sequence>MKKINLFLYIVIIINILAMIILLFRQEPEMNNYELEIENLEEFTDVYGQGVAIDRYKEFIKILAEDNLPSLYVDTQGMDESKRKEYYQEKQEILKNNYSIQSYEDFNSIYNQMGIFSNPNIRLKKVKIIKNSCKMEEEYTQTAVELRYSHFKKLKLYVYVANVMTNDKPMFIIKAYN</sequence>
<proteinExistence type="predicted"/>
<evidence type="ECO:0000256" key="1">
    <source>
        <dbReference type="SAM" id="Phobius"/>
    </source>
</evidence>
<gene>
    <name evidence="2" type="ORF">IAB70_04000</name>
</gene>
<comment type="caution">
    <text evidence="2">The sequence shown here is derived from an EMBL/GenBank/DDBJ whole genome shotgun (WGS) entry which is preliminary data.</text>
</comment>
<keyword evidence="1" id="KW-0472">Membrane</keyword>
<reference evidence="2" key="1">
    <citation type="submission" date="2020-10" db="EMBL/GenBank/DDBJ databases">
        <authorList>
            <person name="Gilroy R."/>
        </authorList>
    </citation>
    <scope>NUCLEOTIDE SEQUENCE</scope>
    <source>
        <strain evidence="2">CHK195-15760</strain>
    </source>
</reference>
<protein>
    <submittedName>
        <fullName evidence="2">Uncharacterized protein</fullName>
    </submittedName>
</protein>
<dbReference type="AlphaFoldDB" id="A0A9D1S920"/>
<evidence type="ECO:0000313" key="3">
    <source>
        <dbReference type="Proteomes" id="UP000824093"/>
    </source>
</evidence>
<organism evidence="2 3">
    <name type="scientific">Candidatus Merdicola faecigallinarum</name>
    <dbReference type="NCBI Taxonomy" id="2840862"/>
    <lineage>
        <taxon>Bacteria</taxon>
        <taxon>Bacillati</taxon>
        <taxon>Bacillota</taxon>
        <taxon>Clostridia</taxon>
        <taxon>Candidatus Merdicola</taxon>
    </lineage>
</organism>
<keyword evidence="1" id="KW-0812">Transmembrane</keyword>
<accession>A0A9D1S920</accession>
<feature type="transmembrane region" description="Helical" evidence="1">
    <location>
        <begin position="6"/>
        <end position="24"/>
    </location>
</feature>
<dbReference type="EMBL" id="DVNH01000026">
    <property type="protein sequence ID" value="HIU51769.1"/>
    <property type="molecule type" value="Genomic_DNA"/>
</dbReference>
<name>A0A9D1S920_9FIRM</name>
<dbReference type="Proteomes" id="UP000824093">
    <property type="component" value="Unassembled WGS sequence"/>
</dbReference>
<keyword evidence="1" id="KW-1133">Transmembrane helix</keyword>
<evidence type="ECO:0000313" key="2">
    <source>
        <dbReference type="EMBL" id="HIU51769.1"/>
    </source>
</evidence>